<dbReference type="RefSeq" id="WP_184021810.1">
    <property type="nucleotide sequence ID" value="NZ_JACHFD010000031.1"/>
</dbReference>
<name>A0A840VLY8_9BACT</name>
<evidence type="ECO:0000256" key="1">
    <source>
        <dbReference type="ARBA" id="ARBA00022723"/>
    </source>
</evidence>
<dbReference type="InterPro" id="IPR011050">
    <property type="entry name" value="Pectin_lyase_fold/virulence"/>
</dbReference>
<dbReference type="SUPFAM" id="SSF51126">
    <property type="entry name" value="Pectin lyase-like"/>
    <property type="match status" value="1"/>
</dbReference>
<dbReference type="PANTHER" id="PTHR42970:SF1">
    <property type="entry name" value="PECTATE LYASE C-RELATED"/>
    <property type="match status" value="1"/>
</dbReference>
<keyword evidence="1" id="KW-0479">Metal-binding</keyword>
<comment type="caution">
    <text evidence="4">The sequence shown here is derived from an EMBL/GenBank/DDBJ whole genome shotgun (WGS) entry which is preliminary data.</text>
</comment>
<evidence type="ECO:0000256" key="2">
    <source>
        <dbReference type="ARBA" id="ARBA00023180"/>
    </source>
</evidence>
<evidence type="ECO:0000313" key="4">
    <source>
        <dbReference type="EMBL" id="MBB5353641.1"/>
    </source>
</evidence>
<gene>
    <name evidence="4" type="ORF">HNR46_003902</name>
</gene>
<dbReference type="GO" id="GO:0046872">
    <property type="term" value="F:metal ion binding"/>
    <property type="evidence" value="ECO:0007669"/>
    <property type="project" value="UniProtKB-KW"/>
</dbReference>
<protein>
    <recommendedName>
        <fullName evidence="6">Pectate lyase</fullName>
    </recommendedName>
</protein>
<reference evidence="4 5" key="1">
    <citation type="submission" date="2020-08" db="EMBL/GenBank/DDBJ databases">
        <title>Genomic Encyclopedia of Type Strains, Phase IV (KMG-IV): sequencing the most valuable type-strain genomes for metagenomic binning, comparative biology and taxonomic classification.</title>
        <authorList>
            <person name="Goeker M."/>
        </authorList>
    </citation>
    <scope>NUCLEOTIDE SEQUENCE [LARGE SCALE GENOMIC DNA]</scope>
    <source>
        <strain evidence="4 5">YC6886</strain>
    </source>
</reference>
<dbReference type="Gene3D" id="2.160.20.10">
    <property type="entry name" value="Single-stranded right-handed beta-helix, Pectin lyase-like"/>
    <property type="match status" value="1"/>
</dbReference>
<dbReference type="Proteomes" id="UP000557717">
    <property type="component" value="Unassembled WGS sequence"/>
</dbReference>
<feature type="region of interest" description="Disordered" evidence="3">
    <location>
        <begin position="684"/>
        <end position="725"/>
    </location>
</feature>
<dbReference type="EMBL" id="JACHFD010000031">
    <property type="protein sequence ID" value="MBB5353641.1"/>
    <property type="molecule type" value="Genomic_DNA"/>
</dbReference>
<accession>A0A840VLY8</accession>
<organism evidence="4 5">
    <name type="scientific">Haloferula luteola</name>
    <dbReference type="NCBI Taxonomy" id="595692"/>
    <lineage>
        <taxon>Bacteria</taxon>
        <taxon>Pseudomonadati</taxon>
        <taxon>Verrucomicrobiota</taxon>
        <taxon>Verrucomicrobiia</taxon>
        <taxon>Verrucomicrobiales</taxon>
        <taxon>Verrucomicrobiaceae</taxon>
        <taxon>Haloferula</taxon>
    </lineage>
</organism>
<dbReference type="InterPro" id="IPR012334">
    <property type="entry name" value="Pectin_lyas_fold"/>
</dbReference>
<dbReference type="AlphaFoldDB" id="A0A840VLY8"/>
<evidence type="ECO:0000313" key="5">
    <source>
        <dbReference type="Proteomes" id="UP000557717"/>
    </source>
</evidence>
<evidence type="ECO:0000256" key="3">
    <source>
        <dbReference type="SAM" id="MobiDB-lite"/>
    </source>
</evidence>
<evidence type="ECO:0008006" key="6">
    <source>
        <dbReference type="Google" id="ProtNLM"/>
    </source>
</evidence>
<dbReference type="PANTHER" id="PTHR42970">
    <property type="entry name" value="PECTATE LYASE C-RELATED"/>
    <property type="match status" value="1"/>
</dbReference>
<sequence>MRLILISALLSLTAAGELKVDINRDSKDLDAYTEIGYQKWSQGIASSTTSNGTTPITRHFTTDSGETVTISFAQTPGSANAGGTGLTFIYNASHLSGTLDLLGDGLTVAPSQLATGGEIQMTLSGLSAGTHTLLTFHNGCDNAWSEGSLAPLNLSINGTPALGPIAQSVKATSNAMAGSSYLTFHVSDPSDVTTILFSADTATGDYPIRNPMINGFEIDTPNLYQTAHNPSPADGDAHVDADHGTLTLRWEPALSGDVLSHHLYLGTDRAAVKTATIDSPLFLGNLSDSTDSFSPTLAPVTYFWRVDEIHANGTITPGTVWSFRRRRLAFPGAEGYGRFAWGGRGGNIVHVTSLDDYSSGEEPIPGTLRYAIQEESGPRIILFDVGGLITVKERLTLNDDFVTLAGQTAPGKGICLRQWPLGLSGSDDTIVRFLRNRPGDISGATVDGGGLAGCDHSIMDHCSISWSIDEAFSGRGAKNITLQNSLISEALAIAGHQNYPAGTDHGYAATIGGDTASYHHNLLAHCSGRNWSMGGGLDAQNRFAGRLDIRNNVIYNWKSRTTDGGAMEVNFIGNYYKPGAATIFTPFALTMNHEDLFGGSQQCFFSGNIMEGYFDESNQSIGRRSVVDSGIPTPSYDTFVTTPFFDGISLISEQSATAAFKRVLSDSGANRPLDDHDSRIIQETIDGTTSVTGKGPYGGAPGLPNSQEDVGGWEDYPTTERPPGWDHDRDGLPDWWETLHGSNPSSAHGDFSDAHADLDGDGQTVLDDYLHFLASVHTRCLTGNSVEIDLALHTRGYTDTPRYTFSNLLNCTAVWLPDTSIARITPSLDFIGIASLTVTVTDASGDSHSLPVQIRVAPEFPLSHTRLEIRHQIDRLELLATAPEGTPVSLQESTTLDHWITAESFLGNDATRVIARPTPFPGERSFFRLHSED</sequence>
<keyword evidence="2" id="KW-0325">Glycoprotein</keyword>
<keyword evidence="5" id="KW-1185">Reference proteome</keyword>
<dbReference type="InterPro" id="IPR052063">
    <property type="entry name" value="Polysaccharide_Lyase_1"/>
</dbReference>
<proteinExistence type="predicted"/>